<gene>
    <name evidence="2" type="primary">RvY_00730</name>
    <name evidence="2" type="synonym">RvY_00730.1</name>
    <name evidence="2" type="ORF">RvY_00730-1</name>
</gene>
<dbReference type="Proteomes" id="UP000186922">
    <property type="component" value="Unassembled WGS sequence"/>
</dbReference>
<evidence type="ECO:0000256" key="1">
    <source>
        <dbReference type="SAM" id="MobiDB-lite"/>
    </source>
</evidence>
<feature type="compositionally biased region" description="Basic and acidic residues" evidence="1">
    <location>
        <begin position="263"/>
        <end position="274"/>
    </location>
</feature>
<name>A0A1D1UEP2_RAMVA</name>
<comment type="caution">
    <text evidence="2">The sequence shown here is derived from an EMBL/GenBank/DDBJ whole genome shotgun (WGS) entry which is preliminary data.</text>
</comment>
<feature type="compositionally biased region" description="Basic and acidic residues" evidence="1">
    <location>
        <begin position="84"/>
        <end position="102"/>
    </location>
</feature>
<feature type="compositionally biased region" description="Basic and acidic residues" evidence="1">
    <location>
        <begin position="50"/>
        <end position="64"/>
    </location>
</feature>
<feature type="compositionally biased region" description="Basic and acidic residues" evidence="1">
    <location>
        <begin position="118"/>
        <end position="140"/>
    </location>
</feature>
<protein>
    <submittedName>
        <fullName evidence="2">Uncharacterized protein</fullName>
    </submittedName>
</protein>
<feature type="compositionally biased region" description="Polar residues" evidence="1">
    <location>
        <begin position="103"/>
        <end position="116"/>
    </location>
</feature>
<accession>A0A1D1UEP2</accession>
<feature type="region of interest" description="Disordered" evidence="1">
    <location>
        <begin position="41"/>
        <end position="286"/>
    </location>
</feature>
<evidence type="ECO:0000313" key="2">
    <source>
        <dbReference type="EMBL" id="GAU87951.1"/>
    </source>
</evidence>
<proteinExistence type="predicted"/>
<feature type="compositionally biased region" description="Polar residues" evidence="1">
    <location>
        <begin position="153"/>
        <end position="165"/>
    </location>
</feature>
<keyword evidence="3" id="KW-1185">Reference proteome</keyword>
<organism evidence="2 3">
    <name type="scientific">Ramazzottius varieornatus</name>
    <name type="common">Water bear</name>
    <name type="synonym">Tardigrade</name>
    <dbReference type="NCBI Taxonomy" id="947166"/>
    <lineage>
        <taxon>Eukaryota</taxon>
        <taxon>Metazoa</taxon>
        <taxon>Ecdysozoa</taxon>
        <taxon>Tardigrada</taxon>
        <taxon>Eutardigrada</taxon>
        <taxon>Parachela</taxon>
        <taxon>Hypsibioidea</taxon>
        <taxon>Ramazzottiidae</taxon>
        <taxon>Ramazzottius</taxon>
    </lineage>
</organism>
<reference evidence="2 3" key="1">
    <citation type="journal article" date="2016" name="Nat. Commun.">
        <title>Extremotolerant tardigrade genome and improved radiotolerance of human cultured cells by tardigrade-unique protein.</title>
        <authorList>
            <person name="Hashimoto T."/>
            <person name="Horikawa D.D."/>
            <person name="Saito Y."/>
            <person name="Kuwahara H."/>
            <person name="Kozuka-Hata H."/>
            <person name="Shin-I T."/>
            <person name="Minakuchi Y."/>
            <person name="Ohishi K."/>
            <person name="Motoyama A."/>
            <person name="Aizu T."/>
            <person name="Enomoto A."/>
            <person name="Kondo K."/>
            <person name="Tanaka S."/>
            <person name="Hara Y."/>
            <person name="Koshikawa S."/>
            <person name="Sagara H."/>
            <person name="Miura T."/>
            <person name="Yokobori S."/>
            <person name="Miyagawa K."/>
            <person name="Suzuki Y."/>
            <person name="Kubo T."/>
            <person name="Oyama M."/>
            <person name="Kohara Y."/>
            <person name="Fujiyama A."/>
            <person name="Arakawa K."/>
            <person name="Katayama T."/>
            <person name="Toyoda A."/>
            <person name="Kunieda T."/>
        </authorList>
    </citation>
    <scope>NUCLEOTIDE SEQUENCE [LARGE SCALE GENOMIC DNA]</scope>
    <source>
        <strain evidence="2 3">YOKOZUNA-1</strain>
    </source>
</reference>
<dbReference type="EMBL" id="BDGG01000001">
    <property type="protein sequence ID" value="GAU87951.1"/>
    <property type="molecule type" value="Genomic_DNA"/>
</dbReference>
<dbReference type="AlphaFoldDB" id="A0A1D1UEP2"/>
<evidence type="ECO:0000313" key="3">
    <source>
        <dbReference type="Proteomes" id="UP000186922"/>
    </source>
</evidence>
<sequence>MILLTPTGFFMLQGSYCKLCNLRLQVEAWKAYFAIKHHNAEPVLPSGNQPDERYRSQLVEEQKAKNGGKLPTGPQYHPVPIKADIQHEDEPASKKPVKREGETGQTKTDPPSSSKQAGKKEVGKQEPDRKTGQKKPKSDGTSDSVKNPPVKKVQTNPTQTPQNNVKDGGKTRATEAGQKNAPVQPVEGTSGSDNKELKPLKSAMSKMGARSDATGNASHIQFSADVRDDPAVPTAKKSSEMLHDSTQPKALLGKNMSVNEIPGKAEEEPSKAEDGVDPSSQLSPPQ</sequence>